<dbReference type="Gene3D" id="3.20.20.70">
    <property type="entry name" value="Aldolase class I"/>
    <property type="match status" value="1"/>
</dbReference>
<evidence type="ECO:0000313" key="9">
    <source>
        <dbReference type="EMBL" id="CAG8585654.1"/>
    </source>
</evidence>
<dbReference type="Proteomes" id="UP000789570">
    <property type="component" value="Unassembled WGS sequence"/>
</dbReference>
<dbReference type="PANTHER" id="PTHR11082">
    <property type="entry name" value="TRNA-DIHYDROURIDINE SYNTHASE"/>
    <property type="match status" value="1"/>
</dbReference>
<keyword evidence="7" id="KW-0547">Nucleotide-binding</keyword>
<dbReference type="InterPro" id="IPR001269">
    <property type="entry name" value="DUS_fam"/>
</dbReference>
<evidence type="ECO:0000259" key="8">
    <source>
        <dbReference type="Pfam" id="PF01207"/>
    </source>
</evidence>
<feature type="binding site" evidence="7">
    <location>
        <begin position="28"/>
        <end position="30"/>
    </location>
    <ligand>
        <name>FMN</name>
        <dbReference type="ChEBI" id="CHEBI:58210"/>
    </ligand>
</feature>
<dbReference type="CDD" id="cd02801">
    <property type="entry name" value="DUS_like_FMN"/>
    <property type="match status" value="1"/>
</dbReference>
<dbReference type="GO" id="GO:0050660">
    <property type="term" value="F:flavin adenine dinucleotide binding"/>
    <property type="evidence" value="ECO:0007669"/>
    <property type="project" value="InterPro"/>
</dbReference>
<feature type="domain" description="DUS-like FMN-binding" evidence="8">
    <location>
        <begin position="26"/>
        <end position="183"/>
    </location>
</feature>
<feature type="binding site" evidence="7">
    <location>
        <position position="82"/>
    </location>
    <ligand>
        <name>FMN</name>
        <dbReference type="ChEBI" id="CHEBI:58210"/>
    </ligand>
</feature>
<feature type="binding site" evidence="7">
    <location>
        <begin position="208"/>
        <end position="209"/>
    </location>
    <ligand>
        <name>FMN</name>
        <dbReference type="ChEBI" id="CHEBI:58210"/>
    </ligand>
</feature>
<evidence type="ECO:0000256" key="3">
    <source>
        <dbReference type="ARBA" id="ARBA00022694"/>
    </source>
</evidence>
<organism evidence="9 10">
    <name type="scientific">Funneliformis caledonium</name>
    <dbReference type="NCBI Taxonomy" id="1117310"/>
    <lineage>
        <taxon>Eukaryota</taxon>
        <taxon>Fungi</taxon>
        <taxon>Fungi incertae sedis</taxon>
        <taxon>Mucoromycota</taxon>
        <taxon>Glomeromycotina</taxon>
        <taxon>Glomeromycetes</taxon>
        <taxon>Glomerales</taxon>
        <taxon>Glomeraceae</taxon>
        <taxon>Funneliformis</taxon>
    </lineage>
</organism>
<evidence type="ECO:0000256" key="7">
    <source>
        <dbReference type="PIRSR" id="PIRSR006621-2"/>
    </source>
</evidence>
<dbReference type="GO" id="GO:0017150">
    <property type="term" value="F:tRNA dihydrouridine synthase activity"/>
    <property type="evidence" value="ECO:0007669"/>
    <property type="project" value="InterPro"/>
</dbReference>
<evidence type="ECO:0000256" key="5">
    <source>
        <dbReference type="PIRNR" id="PIRNR006621"/>
    </source>
</evidence>
<name>A0A9N9G770_9GLOM</name>
<dbReference type="EMBL" id="CAJVPQ010002152">
    <property type="protein sequence ID" value="CAG8585654.1"/>
    <property type="molecule type" value="Genomic_DNA"/>
</dbReference>
<dbReference type="AlphaFoldDB" id="A0A9N9G770"/>
<dbReference type="Pfam" id="PF01207">
    <property type="entry name" value="Dus"/>
    <property type="match status" value="2"/>
</dbReference>
<feature type="binding site" evidence="7">
    <location>
        <position position="179"/>
    </location>
    <ligand>
        <name>FMN</name>
        <dbReference type="ChEBI" id="CHEBI:58210"/>
    </ligand>
</feature>
<gene>
    <name evidence="9" type="ORF">FCALED_LOCUS7825</name>
</gene>
<dbReference type="SUPFAM" id="SSF51395">
    <property type="entry name" value="FMN-linked oxidoreductases"/>
    <property type="match status" value="1"/>
</dbReference>
<protein>
    <recommendedName>
        <fullName evidence="5">tRNA-dihydrouridine synthase</fullName>
        <ecNumber evidence="5">1.3.1.-</ecNumber>
    </recommendedName>
</protein>
<comment type="caution">
    <text evidence="9">The sequence shown here is derived from an EMBL/GenBank/DDBJ whole genome shotgun (WGS) entry which is preliminary data.</text>
</comment>
<accession>A0A9N9G770</accession>
<evidence type="ECO:0000256" key="6">
    <source>
        <dbReference type="PIRSR" id="PIRSR006621-1"/>
    </source>
</evidence>
<feature type="active site" description="Proton donor" evidence="6">
    <location>
        <position position="111"/>
    </location>
</feature>
<reference evidence="9" key="1">
    <citation type="submission" date="2021-06" db="EMBL/GenBank/DDBJ databases">
        <authorList>
            <person name="Kallberg Y."/>
            <person name="Tangrot J."/>
            <person name="Rosling A."/>
        </authorList>
    </citation>
    <scope>NUCLEOTIDE SEQUENCE</scope>
    <source>
        <strain evidence="9">UK204</strain>
    </source>
</reference>
<proteinExistence type="inferred from homology"/>
<comment type="cofactor">
    <cofactor evidence="5 7">
        <name>FMN</name>
        <dbReference type="ChEBI" id="CHEBI:58210"/>
    </cofactor>
</comment>
<comment type="function">
    <text evidence="5">Catalyzes the synthesis of dihydrouridine, a modified base found in the D-loop of most tRNAs.</text>
</comment>
<evidence type="ECO:0000256" key="4">
    <source>
        <dbReference type="ARBA" id="ARBA00023002"/>
    </source>
</evidence>
<feature type="domain" description="DUS-like FMN-binding" evidence="8">
    <location>
        <begin position="184"/>
        <end position="256"/>
    </location>
</feature>
<dbReference type="OrthoDB" id="9977870at2759"/>
<keyword evidence="2 5" id="KW-0288">FMN</keyword>
<keyword evidence="3 5" id="KW-0819">tRNA processing</keyword>
<sequence length="288" mass="32764">MSNRNSVLEVFNINNNSNPKKYINVCAPMVRYSKLPFRELVRGYNVDLTYTPMILAKEFKNSNIARNSDFTTNKNDKPLIIQFASNDNVELLKAVELIVGYVDGIDVNCGCPQKWAINEGIGVYLMEKPEKISDMIRTIKTNIPTLPCSIKIRIHNDLKKTIEFVKRAESIGIDFITVHGRTPNGNIFTLNDAEDIYNQTGVNGVMCARGLLRNPALFAGYDLTPWDCVENFVRLSIAYGSNHFILHHHLMYMFEDVMSNAEKKSFNTLTSIPAIIDHLEEYYGLQLE</sequence>
<dbReference type="InterPro" id="IPR013785">
    <property type="entry name" value="Aldolase_TIM"/>
</dbReference>
<keyword evidence="4 5" id="KW-0560">Oxidoreductase</keyword>
<dbReference type="EC" id="1.3.1.-" evidence="5"/>
<evidence type="ECO:0000313" key="10">
    <source>
        <dbReference type="Proteomes" id="UP000789570"/>
    </source>
</evidence>
<dbReference type="PIRSF" id="PIRSF006621">
    <property type="entry name" value="Dus"/>
    <property type="match status" value="1"/>
</dbReference>
<comment type="similarity">
    <text evidence="5">Belongs to the dus family.</text>
</comment>
<dbReference type="PANTHER" id="PTHR11082:SF31">
    <property type="entry name" value="TRNA-DIHYDROURIDINE(20A_20B) SYNTHASE [NAD(P)+]-LIKE"/>
    <property type="match status" value="1"/>
</dbReference>
<dbReference type="InterPro" id="IPR035587">
    <property type="entry name" value="DUS-like_FMN-bd"/>
</dbReference>
<keyword evidence="1 5" id="KW-0285">Flavoprotein</keyword>
<evidence type="ECO:0000256" key="2">
    <source>
        <dbReference type="ARBA" id="ARBA00022643"/>
    </source>
</evidence>
<evidence type="ECO:0000256" key="1">
    <source>
        <dbReference type="ARBA" id="ARBA00022630"/>
    </source>
</evidence>
<keyword evidence="10" id="KW-1185">Reference proteome</keyword>